<evidence type="ECO:0000313" key="2">
    <source>
        <dbReference type="EMBL" id="KAK0152778.1"/>
    </source>
</evidence>
<protein>
    <submittedName>
        <fullName evidence="2">Uncharacterized protein</fullName>
    </submittedName>
</protein>
<organism evidence="2 3">
    <name type="scientific">Merluccius polli</name>
    <name type="common">Benguela hake</name>
    <name type="synonym">Merluccius cadenati</name>
    <dbReference type="NCBI Taxonomy" id="89951"/>
    <lineage>
        <taxon>Eukaryota</taxon>
        <taxon>Metazoa</taxon>
        <taxon>Chordata</taxon>
        <taxon>Craniata</taxon>
        <taxon>Vertebrata</taxon>
        <taxon>Euteleostomi</taxon>
        <taxon>Actinopterygii</taxon>
        <taxon>Neopterygii</taxon>
        <taxon>Teleostei</taxon>
        <taxon>Neoteleostei</taxon>
        <taxon>Acanthomorphata</taxon>
        <taxon>Zeiogadaria</taxon>
        <taxon>Gadariae</taxon>
        <taxon>Gadiformes</taxon>
        <taxon>Gadoidei</taxon>
        <taxon>Merlucciidae</taxon>
        <taxon>Merluccius</taxon>
    </lineage>
</organism>
<dbReference type="EMBL" id="JAOPHQ010000895">
    <property type="protein sequence ID" value="KAK0152778.1"/>
    <property type="molecule type" value="Genomic_DNA"/>
</dbReference>
<evidence type="ECO:0000313" key="3">
    <source>
        <dbReference type="Proteomes" id="UP001174136"/>
    </source>
</evidence>
<keyword evidence="3" id="KW-1185">Reference proteome</keyword>
<dbReference type="Proteomes" id="UP001174136">
    <property type="component" value="Unassembled WGS sequence"/>
</dbReference>
<feature type="compositionally biased region" description="Basic and acidic residues" evidence="1">
    <location>
        <begin position="103"/>
        <end position="112"/>
    </location>
</feature>
<sequence length="148" mass="16164">MQSLTHASKTGPEPWLLTETDMMMKPGERKTQVQLLEAEIVDQPQDSDGVTPADGKEAVVQPSAEPTVDSEGKEMDHFPNIGSLEAPPERQPGSASDGGTVGKIEEANDRRRYLSCMKNRRDPLLMDMPEGDSSSLTCEYNKLQTCAA</sequence>
<feature type="region of interest" description="Disordered" evidence="1">
    <location>
        <begin position="37"/>
        <end position="112"/>
    </location>
</feature>
<accession>A0AA47PA21</accession>
<dbReference type="AlphaFoldDB" id="A0AA47PA21"/>
<evidence type="ECO:0000256" key="1">
    <source>
        <dbReference type="SAM" id="MobiDB-lite"/>
    </source>
</evidence>
<gene>
    <name evidence="2" type="ORF">N1851_005691</name>
</gene>
<reference evidence="2" key="1">
    <citation type="journal article" date="2023" name="Front. Mar. Sci.">
        <title>A new Merluccius polli reference genome to investigate the effects of global change in West African waters.</title>
        <authorList>
            <person name="Mateo J.L."/>
            <person name="Blanco-Fernandez C."/>
            <person name="Garcia-Vazquez E."/>
            <person name="Machado-Schiaffino G."/>
        </authorList>
    </citation>
    <scope>NUCLEOTIDE SEQUENCE</scope>
    <source>
        <strain evidence="2">C29</strain>
        <tissue evidence="2">Fin</tissue>
    </source>
</reference>
<comment type="caution">
    <text evidence="2">The sequence shown here is derived from an EMBL/GenBank/DDBJ whole genome shotgun (WGS) entry which is preliminary data.</text>
</comment>
<proteinExistence type="predicted"/>
<name>A0AA47PA21_MERPO</name>